<gene>
    <name evidence="8" type="primary">SPOSA6832_02825</name>
</gene>
<dbReference type="SMART" id="SM00360">
    <property type="entry name" value="RRM"/>
    <property type="match status" value="1"/>
</dbReference>
<dbReference type="EMBL" id="CENE01000011">
    <property type="protein sequence ID" value="CEQ41133.1"/>
    <property type="molecule type" value="Genomic_DNA"/>
</dbReference>
<dbReference type="SUPFAM" id="SSF54928">
    <property type="entry name" value="RNA-binding domain, RBD"/>
    <property type="match status" value="1"/>
</dbReference>
<dbReference type="InterPro" id="IPR051183">
    <property type="entry name" value="U1_U11-U12_snRNP_70-35kDa"/>
</dbReference>
<evidence type="ECO:0000256" key="3">
    <source>
        <dbReference type="ARBA" id="ARBA00023242"/>
    </source>
</evidence>
<reference evidence="9" key="1">
    <citation type="submission" date="2015-02" db="EMBL/GenBank/DDBJ databases">
        <authorList>
            <person name="Gon?alves P."/>
        </authorList>
    </citation>
    <scope>NUCLEOTIDE SEQUENCE [LARGE SCALE GENOMIC DNA]</scope>
</reference>
<dbReference type="GO" id="GO:0030619">
    <property type="term" value="F:U1 snRNA binding"/>
    <property type="evidence" value="ECO:0007669"/>
    <property type="project" value="TreeGrafter"/>
</dbReference>
<sequence length="289" mass="32070">THLLPPNLLKLFAPRPPLPYLKPTGRDPDLPLKSLSAQRAPQPIRLANTLAFIQAERDERERKAIGEGRRPDQADADKSAGDEPAKSADGDVEMADPAEEKDAAAEVKPKGELGGDGAPPAEDGEEKEEGEEPEVKPAVRDEKPKDAAAATTNGTDAKKSEVAPLDAEGEALVLTEEEKFQARRRERQRRREEAMSKQYDPSADEEICGDPYKTLFVGRLPLDVTEKELLREFEIYGPLERVRLVTDPKTGKSKGYAFLVYERERDMKGAFVLPLSLSRCSRSRSRTLR</sequence>
<dbReference type="InterPro" id="IPR012677">
    <property type="entry name" value="Nucleotide-bd_a/b_plait_sf"/>
</dbReference>
<keyword evidence="4" id="KW-0687">Ribonucleoprotein</keyword>
<name>A0A0D6EMZ7_SPOSA</name>
<keyword evidence="3" id="KW-0539">Nucleus</keyword>
<dbReference type="OrthoDB" id="4207594at2759"/>
<dbReference type="GO" id="GO:0071011">
    <property type="term" value="C:precatalytic spliceosome"/>
    <property type="evidence" value="ECO:0007669"/>
    <property type="project" value="TreeGrafter"/>
</dbReference>
<feature type="compositionally biased region" description="Acidic residues" evidence="6">
    <location>
        <begin position="122"/>
        <end position="132"/>
    </location>
</feature>
<dbReference type="InterPro" id="IPR022023">
    <property type="entry name" value="U1snRNP70_N"/>
</dbReference>
<dbReference type="InterPro" id="IPR000504">
    <property type="entry name" value="RRM_dom"/>
</dbReference>
<dbReference type="PROSITE" id="PS50102">
    <property type="entry name" value="RRM"/>
    <property type="match status" value="1"/>
</dbReference>
<evidence type="ECO:0000256" key="2">
    <source>
        <dbReference type="ARBA" id="ARBA00022884"/>
    </source>
</evidence>
<organism evidence="8 9">
    <name type="scientific">Sporidiobolus salmonicolor</name>
    <name type="common">Yeast-like fungus</name>
    <name type="synonym">Sporobolomyces salmonicolor</name>
    <dbReference type="NCBI Taxonomy" id="5005"/>
    <lineage>
        <taxon>Eukaryota</taxon>
        <taxon>Fungi</taxon>
        <taxon>Dikarya</taxon>
        <taxon>Basidiomycota</taxon>
        <taxon>Pucciniomycotina</taxon>
        <taxon>Microbotryomycetes</taxon>
        <taxon>Sporidiobolales</taxon>
        <taxon>Sporidiobolaceae</taxon>
        <taxon>Sporobolomyces</taxon>
    </lineage>
</organism>
<dbReference type="GO" id="GO:0003729">
    <property type="term" value="F:mRNA binding"/>
    <property type="evidence" value="ECO:0007669"/>
    <property type="project" value="TreeGrafter"/>
</dbReference>
<protein>
    <submittedName>
        <fullName evidence="8">SPOSA6832_02825-mRNA-1:cds</fullName>
    </submittedName>
</protein>
<feature type="compositionally biased region" description="Basic and acidic residues" evidence="6">
    <location>
        <begin position="55"/>
        <end position="89"/>
    </location>
</feature>
<evidence type="ECO:0000313" key="8">
    <source>
        <dbReference type="EMBL" id="CEQ41133.1"/>
    </source>
</evidence>
<evidence type="ECO:0000313" key="9">
    <source>
        <dbReference type="Proteomes" id="UP000243876"/>
    </source>
</evidence>
<dbReference type="PANTHER" id="PTHR13952:SF5">
    <property type="entry name" value="U1 SMALL NUCLEAR RIBONUCLEOPROTEIN 70 KDA"/>
    <property type="match status" value="1"/>
</dbReference>
<evidence type="ECO:0000256" key="5">
    <source>
        <dbReference type="PROSITE-ProRule" id="PRU00176"/>
    </source>
</evidence>
<feature type="compositionally biased region" description="Basic and acidic residues" evidence="6">
    <location>
        <begin position="176"/>
        <end position="195"/>
    </location>
</feature>
<dbReference type="Pfam" id="PF12220">
    <property type="entry name" value="U1snRNP70_N"/>
    <property type="match status" value="1"/>
</dbReference>
<evidence type="ECO:0000256" key="6">
    <source>
        <dbReference type="SAM" id="MobiDB-lite"/>
    </source>
</evidence>
<keyword evidence="2 5" id="KW-0694">RNA-binding</keyword>
<feature type="region of interest" description="Disordered" evidence="6">
    <location>
        <begin position="14"/>
        <end position="205"/>
    </location>
</feature>
<dbReference type="GO" id="GO:0005685">
    <property type="term" value="C:U1 snRNP"/>
    <property type="evidence" value="ECO:0007669"/>
    <property type="project" value="TreeGrafter"/>
</dbReference>
<dbReference type="Pfam" id="PF00076">
    <property type="entry name" value="RRM_1"/>
    <property type="match status" value="1"/>
</dbReference>
<keyword evidence="9" id="KW-1185">Reference proteome</keyword>
<feature type="non-terminal residue" evidence="8">
    <location>
        <position position="1"/>
    </location>
</feature>
<dbReference type="GO" id="GO:0000398">
    <property type="term" value="P:mRNA splicing, via spliceosome"/>
    <property type="evidence" value="ECO:0007669"/>
    <property type="project" value="TreeGrafter"/>
</dbReference>
<evidence type="ECO:0000259" key="7">
    <source>
        <dbReference type="PROSITE" id="PS50102"/>
    </source>
</evidence>
<evidence type="ECO:0000256" key="4">
    <source>
        <dbReference type="ARBA" id="ARBA00023274"/>
    </source>
</evidence>
<accession>A0A0D6EMZ7</accession>
<feature type="domain" description="RRM" evidence="7">
    <location>
        <begin position="213"/>
        <end position="289"/>
    </location>
</feature>
<dbReference type="Proteomes" id="UP000243876">
    <property type="component" value="Unassembled WGS sequence"/>
</dbReference>
<proteinExistence type="predicted"/>
<feature type="compositionally biased region" description="Basic and acidic residues" evidence="6">
    <location>
        <begin position="98"/>
        <end position="113"/>
    </location>
</feature>
<dbReference type="InterPro" id="IPR035979">
    <property type="entry name" value="RBD_domain_sf"/>
</dbReference>
<dbReference type="Gene3D" id="3.30.70.330">
    <property type="match status" value="1"/>
</dbReference>
<dbReference type="GO" id="GO:0071004">
    <property type="term" value="C:U2-type prespliceosome"/>
    <property type="evidence" value="ECO:0007669"/>
    <property type="project" value="TreeGrafter"/>
</dbReference>
<feature type="compositionally biased region" description="Basic and acidic residues" evidence="6">
    <location>
        <begin position="133"/>
        <end position="146"/>
    </location>
</feature>
<evidence type="ECO:0000256" key="1">
    <source>
        <dbReference type="ARBA" id="ARBA00004123"/>
    </source>
</evidence>
<dbReference type="AlphaFoldDB" id="A0A0D6EMZ7"/>
<dbReference type="PANTHER" id="PTHR13952">
    <property type="entry name" value="U1 SMALL NUCLEAR RIBONUCLEOPROTEIN 70 KD"/>
    <property type="match status" value="1"/>
</dbReference>
<comment type="subcellular location">
    <subcellularLocation>
        <location evidence="1">Nucleus</location>
    </subcellularLocation>
</comment>